<keyword evidence="3" id="KW-0460">Magnesium</keyword>
<keyword evidence="6" id="KW-0378">Hydrolase</keyword>
<dbReference type="GO" id="GO:0016787">
    <property type="term" value="F:hydrolase activity"/>
    <property type="evidence" value="ECO:0007669"/>
    <property type="project" value="UniProtKB-KW"/>
</dbReference>
<dbReference type="PROSITE" id="PS51706">
    <property type="entry name" value="G_ENGB"/>
    <property type="match status" value="1"/>
</dbReference>
<evidence type="ECO:0000313" key="7">
    <source>
        <dbReference type="Proteomes" id="UP000054144"/>
    </source>
</evidence>
<dbReference type="AlphaFoldDB" id="A0A0D7A3N5"/>
<keyword evidence="4" id="KW-0342">GTP-binding</keyword>
<accession>A0A0D7A3N5</accession>
<protein>
    <submittedName>
        <fullName evidence="6">p-loop containing nucleoside triphosphate hydrolase protein</fullName>
    </submittedName>
</protein>
<sequence length="242" mass="26743">MWSQRAQTIVSRESRNTVHQLNRKCSNSLGDSNLFAYPGSAAFLAGATSDSSIPSLHGLPEIYGSKGRANCGKSSLFNAVLGRNDLLHTSKRAGHTRQLNFYRVGREPGKLVLVDAPGYGARGRPEWGELFNYYISTRKQLRCIYILFNAKNGLNEFDKMMLQKLSQLSSASDGPRLFALQSIITKADCLPSGREQDVVDLIRYDIQEAAPTCLPPIITSALMKPAFGIQDVRASIQRHCGY</sequence>
<dbReference type="GO" id="GO:0005739">
    <property type="term" value="C:mitochondrion"/>
    <property type="evidence" value="ECO:0007669"/>
    <property type="project" value="TreeGrafter"/>
</dbReference>
<keyword evidence="1" id="KW-0479">Metal-binding</keyword>
<dbReference type="PANTHER" id="PTHR46498:SF1">
    <property type="entry name" value="GTP-BINDING PROTEIN 8"/>
    <property type="match status" value="1"/>
</dbReference>
<evidence type="ECO:0000256" key="3">
    <source>
        <dbReference type="ARBA" id="ARBA00022842"/>
    </source>
</evidence>
<dbReference type="InterPro" id="IPR030393">
    <property type="entry name" value="G_ENGB_dom"/>
</dbReference>
<dbReference type="GO" id="GO:0005525">
    <property type="term" value="F:GTP binding"/>
    <property type="evidence" value="ECO:0007669"/>
    <property type="project" value="UniProtKB-KW"/>
</dbReference>
<evidence type="ECO:0000256" key="2">
    <source>
        <dbReference type="ARBA" id="ARBA00022741"/>
    </source>
</evidence>
<proteinExistence type="predicted"/>
<feature type="domain" description="EngB-type G" evidence="5">
    <location>
        <begin position="59"/>
        <end position="242"/>
    </location>
</feature>
<dbReference type="PANTHER" id="PTHR46498">
    <property type="entry name" value="GTP-BINDING PROTEIN 8"/>
    <property type="match status" value="1"/>
</dbReference>
<organism evidence="6 7">
    <name type="scientific">Fistulina hepatica ATCC 64428</name>
    <dbReference type="NCBI Taxonomy" id="1128425"/>
    <lineage>
        <taxon>Eukaryota</taxon>
        <taxon>Fungi</taxon>
        <taxon>Dikarya</taxon>
        <taxon>Basidiomycota</taxon>
        <taxon>Agaricomycotina</taxon>
        <taxon>Agaricomycetes</taxon>
        <taxon>Agaricomycetidae</taxon>
        <taxon>Agaricales</taxon>
        <taxon>Fistulinaceae</taxon>
        <taxon>Fistulina</taxon>
    </lineage>
</organism>
<evidence type="ECO:0000256" key="1">
    <source>
        <dbReference type="ARBA" id="ARBA00022723"/>
    </source>
</evidence>
<reference evidence="6 7" key="1">
    <citation type="journal article" date="2015" name="Fungal Genet. Biol.">
        <title>Evolution of novel wood decay mechanisms in Agaricales revealed by the genome sequences of Fistulina hepatica and Cylindrobasidium torrendii.</title>
        <authorList>
            <person name="Floudas D."/>
            <person name="Held B.W."/>
            <person name="Riley R."/>
            <person name="Nagy L.G."/>
            <person name="Koehler G."/>
            <person name="Ransdell A.S."/>
            <person name="Younus H."/>
            <person name="Chow J."/>
            <person name="Chiniquy J."/>
            <person name="Lipzen A."/>
            <person name="Tritt A."/>
            <person name="Sun H."/>
            <person name="Haridas S."/>
            <person name="LaButti K."/>
            <person name="Ohm R.A."/>
            <person name="Kues U."/>
            <person name="Blanchette R.A."/>
            <person name="Grigoriev I.V."/>
            <person name="Minto R.E."/>
            <person name="Hibbett D.S."/>
        </authorList>
    </citation>
    <scope>NUCLEOTIDE SEQUENCE [LARGE SCALE GENOMIC DNA]</scope>
    <source>
        <strain evidence="6 7">ATCC 64428</strain>
    </source>
</reference>
<dbReference type="Pfam" id="PF01926">
    <property type="entry name" value="MMR_HSR1"/>
    <property type="match status" value="1"/>
</dbReference>
<dbReference type="OrthoDB" id="391988at2759"/>
<dbReference type="InterPro" id="IPR027417">
    <property type="entry name" value="P-loop_NTPase"/>
</dbReference>
<evidence type="ECO:0000259" key="5">
    <source>
        <dbReference type="PROSITE" id="PS51706"/>
    </source>
</evidence>
<dbReference type="GO" id="GO:0046872">
    <property type="term" value="F:metal ion binding"/>
    <property type="evidence" value="ECO:0007669"/>
    <property type="project" value="UniProtKB-KW"/>
</dbReference>
<dbReference type="Proteomes" id="UP000054144">
    <property type="component" value="Unassembled WGS sequence"/>
</dbReference>
<name>A0A0D7A3N5_9AGAR</name>
<keyword evidence="7" id="KW-1185">Reference proteome</keyword>
<dbReference type="InterPro" id="IPR006073">
    <property type="entry name" value="GTP-bd"/>
</dbReference>
<evidence type="ECO:0000313" key="6">
    <source>
        <dbReference type="EMBL" id="KIY44989.1"/>
    </source>
</evidence>
<evidence type="ECO:0000256" key="4">
    <source>
        <dbReference type="ARBA" id="ARBA00023134"/>
    </source>
</evidence>
<dbReference type="Gene3D" id="3.40.50.300">
    <property type="entry name" value="P-loop containing nucleotide triphosphate hydrolases"/>
    <property type="match status" value="1"/>
</dbReference>
<dbReference type="InterPro" id="IPR052279">
    <property type="entry name" value="EngB_GTPase"/>
</dbReference>
<dbReference type="SUPFAM" id="SSF52540">
    <property type="entry name" value="P-loop containing nucleoside triphosphate hydrolases"/>
    <property type="match status" value="1"/>
</dbReference>
<gene>
    <name evidence="6" type="ORF">FISHEDRAFT_50285</name>
</gene>
<dbReference type="EMBL" id="KN882063">
    <property type="protein sequence ID" value="KIY44989.1"/>
    <property type="molecule type" value="Genomic_DNA"/>
</dbReference>
<keyword evidence="2" id="KW-0547">Nucleotide-binding</keyword>